<protein>
    <submittedName>
        <fullName evidence="2">Uncharacterized protein</fullName>
    </submittedName>
</protein>
<proteinExistence type="predicted"/>
<sequence>MNLAATEKLNTQETGAEEESVPRHGQKRQERF</sequence>
<organism evidence="2 3">
    <name type="scientific">Enterobacter agglomerans</name>
    <name type="common">Erwinia herbicola</name>
    <name type="synonym">Pantoea agglomerans</name>
    <dbReference type="NCBI Taxonomy" id="549"/>
    <lineage>
        <taxon>Bacteria</taxon>
        <taxon>Pseudomonadati</taxon>
        <taxon>Pseudomonadota</taxon>
        <taxon>Gammaproteobacteria</taxon>
        <taxon>Enterobacterales</taxon>
        <taxon>Erwiniaceae</taxon>
        <taxon>Pantoea</taxon>
        <taxon>Pantoea agglomerans group</taxon>
    </lineage>
</organism>
<dbReference type="EMBL" id="OW970315">
    <property type="protein sequence ID" value="CAH6325601.1"/>
    <property type="molecule type" value="Genomic_DNA"/>
</dbReference>
<evidence type="ECO:0000313" key="3">
    <source>
        <dbReference type="Proteomes" id="UP001158961"/>
    </source>
</evidence>
<gene>
    <name evidence="2" type="ORF">DAPPPG734_16725</name>
</gene>
<accession>A0AAN2K6V4</accession>
<evidence type="ECO:0000256" key="1">
    <source>
        <dbReference type="SAM" id="MobiDB-lite"/>
    </source>
</evidence>
<dbReference type="Proteomes" id="UP001158961">
    <property type="component" value="Chromosome"/>
</dbReference>
<feature type="region of interest" description="Disordered" evidence="1">
    <location>
        <begin position="1"/>
        <end position="32"/>
    </location>
</feature>
<evidence type="ECO:0000313" key="2">
    <source>
        <dbReference type="EMBL" id="CAH6325601.1"/>
    </source>
</evidence>
<dbReference type="AlphaFoldDB" id="A0AAN2K6V4"/>
<reference evidence="2" key="1">
    <citation type="submission" date="2022-05" db="EMBL/GenBank/DDBJ databases">
        <authorList>
            <person name="Pothier F. J."/>
        </authorList>
    </citation>
    <scope>NUCLEOTIDE SEQUENCE</scope>
    <source>
        <strain evidence="2">DAPP-PG734</strain>
    </source>
</reference>
<name>A0AAN2K6V4_ENTAG</name>